<feature type="compositionally biased region" description="Pro residues" evidence="4">
    <location>
        <begin position="92"/>
        <end position="102"/>
    </location>
</feature>
<gene>
    <name evidence="6" type="ORF">M9458_014169</name>
</gene>
<organism evidence="6 7">
    <name type="scientific">Cirrhinus mrigala</name>
    <name type="common">Mrigala</name>
    <dbReference type="NCBI Taxonomy" id="683832"/>
    <lineage>
        <taxon>Eukaryota</taxon>
        <taxon>Metazoa</taxon>
        <taxon>Chordata</taxon>
        <taxon>Craniata</taxon>
        <taxon>Vertebrata</taxon>
        <taxon>Euteleostomi</taxon>
        <taxon>Actinopterygii</taxon>
        <taxon>Neopterygii</taxon>
        <taxon>Teleostei</taxon>
        <taxon>Ostariophysi</taxon>
        <taxon>Cypriniformes</taxon>
        <taxon>Cyprinidae</taxon>
        <taxon>Labeoninae</taxon>
        <taxon>Labeonini</taxon>
        <taxon>Cirrhinus</taxon>
    </lineage>
</organism>
<dbReference type="Pfam" id="PF07714">
    <property type="entry name" value="PK_Tyr_Ser-Thr"/>
    <property type="match status" value="1"/>
</dbReference>
<evidence type="ECO:0000256" key="4">
    <source>
        <dbReference type="SAM" id="MobiDB-lite"/>
    </source>
</evidence>
<evidence type="ECO:0000259" key="5">
    <source>
        <dbReference type="Pfam" id="PF07714"/>
    </source>
</evidence>
<evidence type="ECO:0000256" key="1">
    <source>
        <dbReference type="ARBA" id="ARBA00004308"/>
    </source>
</evidence>
<keyword evidence="2" id="KW-0547">Nucleotide-binding</keyword>
<dbReference type="PANTHER" id="PTHR24416:SF564">
    <property type="entry name" value="MACROPHAGE-STIMULATING PROTEIN RECEPTOR"/>
    <property type="match status" value="1"/>
</dbReference>
<dbReference type="Gene3D" id="1.10.510.10">
    <property type="entry name" value="Transferase(Phosphotransferase) domain 1"/>
    <property type="match status" value="1"/>
</dbReference>
<dbReference type="SUPFAM" id="SSF56112">
    <property type="entry name" value="Protein kinase-like (PK-like)"/>
    <property type="match status" value="1"/>
</dbReference>
<sequence length="112" mass="12941">LLWELMTRGASPYPDVDPYDITSYLMQGRRLLQPQYCLNSLWSIMLRCWNPEPEKRPSFPSLVKVIQDIHSSLEGEHYVNLQITYVNLDQPRPYPPLSPAPPASEHSDQDST</sequence>
<dbReference type="GO" id="GO:0005524">
    <property type="term" value="F:ATP binding"/>
    <property type="evidence" value="ECO:0007669"/>
    <property type="project" value="UniProtKB-KW"/>
</dbReference>
<keyword evidence="3" id="KW-0067">ATP-binding</keyword>
<accession>A0ABD0QZ02</accession>
<feature type="region of interest" description="Disordered" evidence="4">
    <location>
        <begin position="90"/>
        <end position="112"/>
    </location>
</feature>
<dbReference type="EMBL" id="JAMKFB020000006">
    <property type="protein sequence ID" value="KAL0191471.1"/>
    <property type="molecule type" value="Genomic_DNA"/>
</dbReference>
<evidence type="ECO:0000313" key="6">
    <source>
        <dbReference type="EMBL" id="KAL0191471.1"/>
    </source>
</evidence>
<evidence type="ECO:0000313" key="7">
    <source>
        <dbReference type="Proteomes" id="UP001529510"/>
    </source>
</evidence>
<feature type="non-terminal residue" evidence="6">
    <location>
        <position position="1"/>
    </location>
</feature>
<keyword evidence="7" id="KW-1185">Reference proteome</keyword>
<dbReference type="InterPro" id="IPR050122">
    <property type="entry name" value="RTK"/>
</dbReference>
<reference evidence="6 7" key="1">
    <citation type="submission" date="2024-05" db="EMBL/GenBank/DDBJ databases">
        <title>Genome sequencing and assembly of Indian major carp, Cirrhinus mrigala (Hamilton, 1822).</title>
        <authorList>
            <person name="Mohindra V."/>
            <person name="Chowdhury L.M."/>
            <person name="Lal K."/>
            <person name="Jena J.K."/>
        </authorList>
    </citation>
    <scope>NUCLEOTIDE SEQUENCE [LARGE SCALE GENOMIC DNA]</scope>
    <source>
        <strain evidence="6">CM1030</strain>
        <tissue evidence="6">Blood</tissue>
    </source>
</reference>
<dbReference type="InterPro" id="IPR011009">
    <property type="entry name" value="Kinase-like_dom_sf"/>
</dbReference>
<comment type="subcellular location">
    <subcellularLocation>
        <location evidence="1">Endomembrane system</location>
    </subcellularLocation>
</comment>
<dbReference type="GO" id="GO:0012505">
    <property type="term" value="C:endomembrane system"/>
    <property type="evidence" value="ECO:0007669"/>
    <property type="project" value="UniProtKB-SubCell"/>
</dbReference>
<name>A0ABD0QZ02_CIRMR</name>
<dbReference type="PANTHER" id="PTHR24416">
    <property type="entry name" value="TYROSINE-PROTEIN KINASE RECEPTOR"/>
    <property type="match status" value="1"/>
</dbReference>
<evidence type="ECO:0000256" key="3">
    <source>
        <dbReference type="ARBA" id="ARBA00022840"/>
    </source>
</evidence>
<proteinExistence type="predicted"/>
<dbReference type="AlphaFoldDB" id="A0ABD0QZ02"/>
<feature type="domain" description="Serine-threonine/tyrosine-protein kinase catalytic" evidence="5">
    <location>
        <begin position="1"/>
        <end position="65"/>
    </location>
</feature>
<protein>
    <recommendedName>
        <fullName evidence="5">Serine-threonine/tyrosine-protein kinase catalytic domain-containing protein</fullName>
    </recommendedName>
</protein>
<comment type="caution">
    <text evidence="6">The sequence shown here is derived from an EMBL/GenBank/DDBJ whole genome shotgun (WGS) entry which is preliminary data.</text>
</comment>
<dbReference type="Proteomes" id="UP001529510">
    <property type="component" value="Unassembled WGS sequence"/>
</dbReference>
<dbReference type="InterPro" id="IPR001245">
    <property type="entry name" value="Ser-Thr/Tyr_kinase_cat_dom"/>
</dbReference>
<evidence type="ECO:0000256" key="2">
    <source>
        <dbReference type="ARBA" id="ARBA00022741"/>
    </source>
</evidence>